<dbReference type="SUPFAM" id="SSF51197">
    <property type="entry name" value="Clavaminate synthase-like"/>
    <property type="match status" value="1"/>
</dbReference>
<dbReference type="GO" id="GO:0031591">
    <property type="term" value="P:wybutosine biosynthetic process"/>
    <property type="evidence" value="ECO:0007669"/>
    <property type="project" value="TreeGrafter"/>
</dbReference>
<evidence type="ECO:0000256" key="11">
    <source>
        <dbReference type="ARBA" id="ARBA00025588"/>
    </source>
</evidence>
<dbReference type="InterPro" id="IPR015915">
    <property type="entry name" value="Kelch-typ_b-propeller"/>
</dbReference>
<dbReference type="FunFam" id="2.60.120.650:FF:000043">
    <property type="entry name" value="tRNA wybutosine-synthesizing protein 4"/>
    <property type="match status" value="1"/>
</dbReference>
<evidence type="ECO:0000256" key="9">
    <source>
        <dbReference type="ARBA" id="ARBA00022691"/>
    </source>
</evidence>
<dbReference type="PROSITE" id="PS51184">
    <property type="entry name" value="JMJC"/>
    <property type="match status" value="1"/>
</dbReference>
<keyword evidence="19" id="KW-1185">Reference proteome</keyword>
<proteinExistence type="inferred from homology"/>
<keyword evidence="8" id="KW-0808">Transferase</keyword>
<evidence type="ECO:0000313" key="18">
    <source>
        <dbReference type="EMBL" id="KAK3315207.1"/>
    </source>
</evidence>
<evidence type="ECO:0000256" key="1">
    <source>
        <dbReference type="ARBA" id="ARBA00001806"/>
    </source>
</evidence>
<feature type="region of interest" description="Disordered" evidence="16">
    <location>
        <begin position="1"/>
        <end position="42"/>
    </location>
</feature>
<evidence type="ECO:0000256" key="13">
    <source>
        <dbReference type="ARBA" id="ARBA00030231"/>
    </source>
</evidence>
<comment type="catalytic activity">
    <reaction evidence="1">
        <text>7-[(3S)-3-amino-3-carboxypropyl]wyosine(37) in tRNA(Phe) + S-adenosyl-L-methionine = 7-[(3S)-(3-amino-3-methoxycarbonyl)propyl]wyosine(37) in tRNA(Phe) + S-adenosyl-L-homocysteine</text>
        <dbReference type="Rhea" id="RHEA:36903"/>
        <dbReference type="Rhea" id="RHEA-COMP:10379"/>
        <dbReference type="Rhea" id="RHEA-COMP:11844"/>
        <dbReference type="ChEBI" id="CHEBI:57856"/>
        <dbReference type="ChEBI" id="CHEBI:59789"/>
        <dbReference type="ChEBI" id="CHEBI:73543"/>
        <dbReference type="ChEBI" id="CHEBI:74275"/>
        <dbReference type="EC" id="2.1.1.290"/>
    </reaction>
</comment>
<evidence type="ECO:0000313" key="19">
    <source>
        <dbReference type="Proteomes" id="UP001283341"/>
    </source>
</evidence>
<dbReference type="InterPro" id="IPR029063">
    <property type="entry name" value="SAM-dependent_MTases_sf"/>
</dbReference>
<dbReference type="Pfam" id="PF13418">
    <property type="entry name" value="Beta-prop_TYW4"/>
    <property type="match status" value="1"/>
</dbReference>
<dbReference type="Gene3D" id="2.60.120.10">
    <property type="entry name" value="Jelly Rolls"/>
    <property type="match status" value="1"/>
</dbReference>
<reference evidence="18" key="1">
    <citation type="journal article" date="2023" name="Mol. Phylogenet. Evol.">
        <title>Genome-scale phylogeny and comparative genomics of the fungal order Sordariales.</title>
        <authorList>
            <person name="Hensen N."/>
            <person name="Bonometti L."/>
            <person name="Westerberg I."/>
            <person name="Brannstrom I.O."/>
            <person name="Guillou S."/>
            <person name="Cros-Aarteil S."/>
            <person name="Calhoun S."/>
            <person name="Haridas S."/>
            <person name="Kuo A."/>
            <person name="Mondo S."/>
            <person name="Pangilinan J."/>
            <person name="Riley R."/>
            <person name="LaButti K."/>
            <person name="Andreopoulos B."/>
            <person name="Lipzen A."/>
            <person name="Chen C."/>
            <person name="Yan M."/>
            <person name="Daum C."/>
            <person name="Ng V."/>
            <person name="Clum A."/>
            <person name="Steindorff A."/>
            <person name="Ohm R.A."/>
            <person name="Martin F."/>
            <person name="Silar P."/>
            <person name="Natvig D.O."/>
            <person name="Lalanne C."/>
            <person name="Gautier V."/>
            <person name="Ament-Velasquez S.L."/>
            <person name="Kruys A."/>
            <person name="Hutchinson M.I."/>
            <person name="Powell A.J."/>
            <person name="Barry K."/>
            <person name="Miller A.N."/>
            <person name="Grigoriev I.V."/>
            <person name="Debuchy R."/>
            <person name="Gladieux P."/>
            <person name="Hiltunen Thoren M."/>
            <person name="Johannesson H."/>
        </authorList>
    </citation>
    <scope>NUCLEOTIDE SEQUENCE</scope>
    <source>
        <strain evidence="18">CBS 118394</strain>
    </source>
</reference>
<dbReference type="InterPro" id="IPR011043">
    <property type="entry name" value="Gal_Oxase/kelch_b-propeller"/>
</dbReference>
<dbReference type="PANTHER" id="PTHR46529:SF1">
    <property type="entry name" value="TRNA WYBUTOSINE-SYNTHESIZING PROTEIN 4"/>
    <property type="match status" value="1"/>
</dbReference>
<keyword evidence="7 18" id="KW-0489">Methyltransferase</keyword>
<comment type="similarity">
    <text evidence="3">Belongs to the methyltransferase superfamily. LCMT family.</text>
</comment>
<dbReference type="InterPro" id="IPR003347">
    <property type="entry name" value="JmjC_dom"/>
</dbReference>
<dbReference type="Proteomes" id="UP001283341">
    <property type="component" value="Unassembled WGS sequence"/>
</dbReference>
<dbReference type="GO" id="GO:0008175">
    <property type="term" value="F:tRNA methyltransferase activity"/>
    <property type="evidence" value="ECO:0007669"/>
    <property type="project" value="TreeGrafter"/>
</dbReference>
<evidence type="ECO:0000256" key="12">
    <source>
        <dbReference type="ARBA" id="ARBA00029750"/>
    </source>
</evidence>
<feature type="domain" description="JmjC" evidence="17">
    <location>
        <begin position="903"/>
        <end position="1057"/>
    </location>
</feature>
<organism evidence="18 19">
    <name type="scientific">Apodospora peruviana</name>
    <dbReference type="NCBI Taxonomy" id="516989"/>
    <lineage>
        <taxon>Eukaryota</taxon>
        <taxon>Fungi</taxon>
        <taxon>Dikarya</taxon>
        <taxon>Ascomycota</taxon>
        <taxon>Pezizomycotina</taxon>
        <taxon>Sordariomycetes</taxon>
        <taxon>Sordariomycetidae</taxon>
        <taxon>Sordariales</taxon>
        <taxon>Lasiosphaeriaceae</taxon>
        <taxon>Apodospora</taxon>
    </lineage>
</organism>
<evidence type="ECO:0000256" key="6">
    <source>
        <dbReference type="ARBA" id="ARBA00018045"/>
    </source>
</evidence>
<dbReference type="EMBL" id="JAUEDM010000006">
    <property type="protein sequence ID" value="KAK3315207.1"/>
    <property type="molecule type" value="Genomic_DNA"/>
</dbReference>
<dbReference type="Gene3D" id="2.120.10.80">
    <property type="entry name" value="Kelch-type beta propeller"/>
    <property type="match status" value="1"/>
</dbReference>
<evidence type="ECO:0000256" key="2">
    <source>
        <dbReference type="ARBA" id="ARBA00004797"/>
    </source>
</evidence>
<reference evidence="18" key="2">
    <citation type="submission" date="2023-06" db="EMBL/GenBank/DDBJ databases">
        <authorList>
            <consortium name="Lawrence Berkeley National Laboratory"/>
            <person name="Haridas S."/>
            <person name="Hensen N."/>
            <person name="Bonometti L."/>
            <person name="Westerberg I."/>
            <person name="Brannstrom I.O."/>
            <person name="Guillou S."/>
            <person name="Cros-Aarteil S."/>
            <person name="Calhoun S."/>
            <person name="Kuo A."/>
            <person name="Mondo S."/>
            <person name="Pangilinan J."/>
            <person name="Riley R."/>
            <person name="Labutti K."/>
            <person name="Andreopoulos B."/>
            <person name="Lipzen A."/>
            <person name="Chen C."/>
            <person name="Yanf M."/>
            <person name="Daum C."/>
            <person name="Ng V."/>
            <person name="Clum A."/>
            <person name="Steindorff A."/>
            <person name="Ohm R."/>
            <person name="Martin F."/>
            <person name="Silar P."/>
            <person name="Natvig D."/>
            <person name="Lalanne C."/>
            <person name="Gautier V."/>
            <person name="Ament-Velasquez S.L."/>
            <person name="Kruys A."/>
            <person name="Hutchinson M.I."/>
            <person name="Powell A.J."/>
            <person name="Barry K."/>
            <person name="Miller A.N."/>
            <person name="Grigoriev I.V."/>
            <person name="Debuchy R."/>
            <person name="Gladieux P."/>
            <person name="Thoren M.H."/>
            <person name="Johannesson H."/>
        </authorList>
    </citation>
    <scope>NUCLEOTIDE SEQUENCE</scope>
    <source>
        <strain evidence="18">CBS 118394</strain>
    </source>
</reference>
<evidence type="ECO:0000259" key="17">
    <source>
        <dbReference type="PROSITE" id="PS51184"/>
    </source>
</evidence>
<dbReference type="SUPFAM" id="SSF53335">
    <property type="entry name" value="S-adenosyl-L-methionine-dependent methyltransferases"/>
    <property type="match status" value="1"/>
</dbReference>
<protein>
    <recommendedName>
        <fullName evidence="6">tRNA wybutosine-synthesizing protein 4</fullName>
        <ecNumber evidence="5">2.1.1.290</ecNumber>
        <ecNumber evidence="4">2.3.1.231</ecNumber>
    </recommendedName>
    <alternativeName>
        <fullName evidence="13">Leucine carboxyl methyltransferase 2</fullName>
    </alternativeName>
    <alternativeName>
        <fullName evidence="14">tRNA(Phe) (7-(3-amino-3-(methoxycarbonyl)propyl)wyosine(37)-N)-methoxycarbonyltransferase</fullName>
    </alternativeName>
    <alternativeName>
        <fullName evidence="12">tRNA(Phe) (7-(3-amino-3-carboxypropyl)wyosine(37)-O)-methyltransferase</fullName>
    </alternativeName>
</protein>
<dbReference type="AlphaFoldDB" id="A0AAE0HZ63"/>
<dbReference type="GO" id="GO:0030488">
    <property type="term" value="P:tRNA methylation"/>
    <property type="evidence" value="ECO:0007669"/>
    <property type="project" value="TreeGrafter"/>
</dbReference>
<dbReference type="SUPFAM" id="SSF50965">
    <property type="entry name" value="Galactose oxidase, central domain"/>
    <property type="match status" value="1"/>
</dbReference>
<dbReference type="Gene3D" id="3.40.50.150">
    <property type="entry name" value="Vaccinia Virus protein VP39"/>
    <property type="match status" value="1"/>
</dbReference>
<keyword evidence="10" id="KW-0819">tRNA processing</keyword>
<dbReference type="Pfam" id="PF04072">
    <property type="entry name" value="LCM"/>
    <property type="match status" value="1"/>
</dbReference>
<gene>
    <name evidence="18" type="ORF">B0H66DRAFT_606106</name>
</gene>
<name>A0AAE0HZ63_9PEZI</name>
<comment type="caution">
    <text evidence="18">The sequence shown here is derived from an EMBL/GenBank/DDBJ whole genome shotgun (WGS) entry which is preliminary data.</text>
</comment>
<evidence type="ECO:0000256" key="7">
    <source>
        <dbReference type="ARBA" id="ARBA00022603"/>
    </source>
</evidence>
<dbReference type="Gene3D" id="6.10.140.1470">
    <property type="match status" value="1"/>
</dbReference>
<evidence type="ECO:0000256" key="4">
    <source>
        <dbReference type="ARBA" id="ARBA00012155"/>
    </source>
</evidence>
<keyword evidence="9" id="KW-0949">S-adenosyl-L-methionine</keyword>
<comment type="function">
    <text evidence="11">Probable S-adenosyl-L-methionine-dependent methyltransferase that acts as a component of the wybutosine biosynthesis pathway. Wybutosine is a hyper modified guanosine with a tricyclic base found at the 3'-position adjacent to the anticodon of eukaryotic phenylalanine tRNA. May methylate the carboxyl group of leucine residues to form alpha-leucine ester residues.</text>
</comment>
<dbReference type="EC" id="2.1.1.290" evidence="5"/>
<evidence type="ECO:0000256" key="10">
    <source>
        <dbReference type="ARBA" id="ARBA00022694"/>
    </source>
</evidence>
<comment type="pathway">
    <text evidence="2">tRNA modification; wybutosine-tRNA(Phe) biosynthesis.</text>
</comment>
<dbReference type="Pfam" id="PF13621">
    <property type="entry name" value="Cupin_8"/>
    <property type="match status" value="1"/>
</dbReference>
<comment type="catalytic activity">
    <reaction evidence="15">
        <text>7-[(3S)-(3-amino-3-methoxycarbonyl)propyl]wyosine(37) in tRNA(Phe) + S-adenosyl-L-methionine + CO2 = wybutosine(37) in tRNA(Phe) + S-adenosyl-L-homocysteine + 2 H(+)</text>
        <dbReference type="Rhea" id="RHEA:37119"/>
        <dbReference type="Rhea" id="RHEA-COMP:11844"/>
        <dbReference type="Rhea" id="RHEA-COMP:11847"/>
        <dbReference type="ChEBI" id="CHEBI:15378"/>
        <dbReference type="ChEBI" id="CHEBI:16526"/>
        <dbReference type="ChEBI" id="CHEBI:57856"/>
        <dbReference type="ChEBI" id="CHEBI:59789"/>
        <dbReference type="ChEBI" id="CHEBI:73544"/>
        <dbReference type="ChEBI" id="CHEBI:74275"/>
        <dbReference type="EC" id="2.3.1.231"/>
    </reaction>
</comment>
<dbReference type="InterPro" id="IPR007213">
    <property type="entry name" value="Ppm1/Ppm2/Tcmp"/>
</dbReference>
<dbReference type="InterPro" id="IPR014710">
    <property type="entry name" value="RmlC-like_jellyroll"/>
</dbReference>
<evidence type="ECO:0000256" key="8">
    <source>
        <dbReference type="ARBA" id="ARBA00022679"/>
    </source>
</evidence>
<accession>A0AAE0HZ63</accession>
<dbReference type="EC" id="2.3.1.231" evidence="4"/>
<evidence type="ECO:0000256" key="15">
    <source>
        <dbReference type="ARBA" id="ARBA00049250"/>
    </source>
</evidence>
<evidence type="ECO:0000256" key="16">
    <source>
        <dbReference type="SAM" id="MobiDB-lite"/>
    </source>
</evidence>
<evidence type="ECO:0000256" key="3">
    <source>
        <dbReference type="ARBA" id="ARBA00010703"/>
    </source>
</evidence>
<dbReference type="InterPro" id="IPR041667">
    <property type="entry name" value="Cupin_8"/>
</dbReference>
<evidence type="ECO:0000256" key="14">
    <source>
        <dbReference type="ARBA" id="ARBA00030847"/>
    </source>
</evidence>
<dbReference type="PANTHER" id="PTHR46529">
    <property type="entry name" value="TRNA WYBUTOSINE-SYNTHESIZING PROTEIN 4"/>
    <property type="match status" value="1"/>
</dbReference>
<evidence type="ECO:0000256" key="5">
    <source>
        <dbReference type="ARBA" id="ARBA00012779"/>
    </source>
</evidence>
<sequence>MTESPILAESEVTAPAAPPSKSSLSGKKKKPPSGGAKGAGGLVKNAKKLAQDDQVMATNNSSIVSKRSVEKLYYPNEAHYFRFFVKRFQRRSPLINRGYHLRLHVIDVLVRDFLQRPRIPGKSKKKRVVVNLGCGSDVLPWQCLERYPTDCQAGLVKFLDVDFPDLIERKRQTVLSTPELLGAFTGVEERPQQSPLGPSSGAVFESDQYAQIGCDLRELKTLQGALTKTLGDVDECSFLFVAEVSITYMETEGADNVIQWASTLGDAEFVLLEQILPSGEHHPFASTMLSHFNKLNTPPKSVQVYPTVEAQHDRFSFRGWKAVDVWTLWQAWADDRFLSASDRRKLEDIEPFDEWEEFALFASHYCVVHARTSAGTVPLSTVPRSEFIPVPSQAVRLQFDECHGQRGQRRFGAAMYVSPKEQASPVMVNVMGLGTKSRLQSCDVYSEGGESGAGAWFTMREGGPSTRMCHSLTCVGEGQFLLSGGRGAPMIPYKDCWLFDTSMTRWKRTHDLPTSLHRHSVTRLGESDQVLLAGGRGYEGIFGDYLVYHPEAGWTACEVVGICRPAYVYGAVLCCLSSPPTKKFGGVFAGGLLEDGTIADQILSWELDISDVAKPTIKFVPLRVTVAGVLMTAGMASICRRLLTRFGACCVPIQHYGGCILLGGVIKDHLLDRQDEILVCTLSADGVEITRRLVRADILEGEANISLPPRPLLVGNSTVPLPDGRVVLAGGGATCFSMGTFWNRGVYTLKPTVADENQNTSSELPHWVHDRTVDIIPGPENLSVAQPQSKAGGQGSNPRIEPIARIQLESQEAFAKLIREGKPAVLEGLDLGPCVLNWGLERLVDKVGKDRKVVVHEAVTQAMDFNAKNFRYLTTDFEDFVNRVRQGDWLYLRALSNDMPTEKPALLSEDFLALAADFVIPPQLSLVKENIFSSVLRVSGPVNMWLHYDVMANVYCQIGGSKRLVLFPPTDVDRLGFAPGASSSSIDVFSSLATEDSAELEHTHPYEAVLSPGDVLFLPPLWLHTATPTSDSSIAVNVFFRDLDSGYAPGRDVYGNRDLAAYEKGRQDVARMTNSFGKLPEDARRFYLLRLADELRRKALG</sequence>